<evidence type="ECO:0000313" key="3">
    <source>
        <dbReference type="Proteomes" id="UP000076858"/>
    </source>
</evidence>
<evidence type="ECO:0000313" key="2">
    <source>
        <dbReference type="EMBL" id="KZS00397.1"/>
    </source>
</evidence>
<dbReference type="Proteomes" id="UP000076858">
    <property type="component" value="Unassembled WGS sequence"/>
</dbReference>
<dbReference type="AlphaFoldDB" id="A0A164HMT0"/>
<feature type="non-terminal residue" evidence="2">
    <location>
        <position position="105"/>
    </location>
</feature>
<dbReference type="Gene3D" id="3.40.50.720">
    <property type="entry name" value="NAD(P)-binding Rossmann-like Domain"/>
    <property type="match status" value="1"/>
</dbReference>
<evidence type="ECO:0000259" key="1">
    <source>
        <dbReference type="Pfam" id="PF03435"/>
    </source>
</evidence>
<proteinExistence type="predicted"/>
<dbReference type="Pfam" id="PF03435">
    <property type="entry name" value="Sacchrp_dh_NADP"/>
    <property type="match status" value="1"/>
</dbReference>
<protein>
    <recommendedName>
        <fullName evidence="1">Saccharopine dehydrogenase NADP binding domain-containing protein</fullName>
    </recommendedName>
</protein>
<dbReference type="InterPro" id="IPR005097">
    <property type="entry name" value="Sacchrp_dh_NADP-bd"/>
</dbReference>
<feature type="domain" description="Saccharopine dehydrogenase NADP binding" evidence="1">
    <location>
        <begin position="2"/>
        <end position="95"/>
    </location>
</feature>
<dbReference type="EMBL" id="LRGB01010190">
    <property type="protein sequence ID" value="KZS00397.1"/>
    <property type="molecule type" value="Genomic_DNA"/>
</dbReference>
<reference evidence="2 3" key="1">
    <citation type="submission" date="2016-03" db="EMBL/GenBank/DDBJ databases">
        <title>EvidentialGene: Evidence-directed Construction of Genes on Genomes.</title>
        <authorList>
            <person name="Gilbert D.G."/>
            <person name="Choi J.-H."/>
            <person name="Mockaitis K."/>
            <person name="Colbourne J."/>
            <person name="Pfrender M."/>
        </authorList>
    </citation>
    <scope>NUCLEOTIDE SEQUENCE [LARGE SCALE GENOMIC DNA]</scope>
    <source>
        <strain evidence="2 3">Xinb3</strain>
        <tissue evidence="2">Complete organism</tissue>
    </source>
</reference>
<keyword evidence="3" id="KW-1185">Reference proteome</keyword>
<comment type="caution">
    <text evidence="2">The sequence shown here is derived from an EMBL/GenBank/DDBJ whole genome shotgun (WGS) entry which is preliminary data.</text>
</comment>
<sequence length="105" mass="11252">MGSIGQGVLPLIFRHIAVDPQQITIVTADDRGRAVAGEYGVQFIEQPLTRDNYAGILTPMLAAGDFLVNLSVEVSSVALMELCQAQGALYLDTCIEPWPGGYTDP</sequence>
<name>A0A164HMT0_9CRUS</name>
<accession>A0A164HMT0</accession>
<gene>
    <name evidence="2" type="ORF">APZ42_003295</name>
</gene>
<organism evidence="2 3">
    <name type="scientific">Daphnia magna</name>
    <dbReference type="NCBI Taxonomy" id="35525"/>
    <lineage>
        <taxon>Eukaryota</taxon>
        <taxon>Metazoa</taxon>
        <taxon>Ecdysozoa</taxon>
        <taxon>Arthropoda</taxon>
        <taxon>Crustacea</taxon>
        <taxon>Branchiopoda</taxon>
        <taxon>Diplostraca</taxon>
        <taxon>Cladocera</taxon>
        <taxon>Anomopoda</taxon>
        <taxon>Daphniidae</taxon>
        <taxon>Daphnia</taxon>
    </lineage>
</organism>